<keyword evidence="1" id="KW-0472">Membrane</keyword>
<keyword evidence="3" id="KW-1185">Reference proteome</keyword>
<evidence type="ECO:0000313" key="2">
    <source>
        <dbReference type="EMBL" id="ACZ91693.1"/>
    </source>
</evidence>
<accession>D2B9E8</accession>
<keyword evidence="1" id="KW-1133">Transmembrane helix</keyword>
<proteinExistence type="predicted"/>
<organism evidence="2 3">
    <name type="scientific">Streptosporangium roseum (strain ATCC 12428 / DSM 43021 / JCM 3005 / KCTC 9067 / NCIMB 10171 / NRRL 2505 / NI 9100)</name>
    <dbReference type="NCBI Taxonomy" id="479432"/>
    <lineage>
        <taxon>Bacteria</taxon>
        <taxon>Bacillati</taxon>
        <taxon>Actinomycetota</taxon>
        <taxon>Actinomycetes</taxon>
        <taxon>Streptosporangiales</taxon>
        <taxon>Streptosporangiaceae</taxon>
        <taxon>Streptosporangium</taxon>
    </lineage>
</organism>
<feature type="transmembrane region" description="Helical" evidence="1">
    <location>
        <begin position="6"/>
        <end position="32"/>
    </location>
</feature>
<name>D2B9E8_STRRD</name>
<evidence type="ECO:0000313" key="3">
    <source>
        <dbReference type="Proteomes" id="UP000002029"/>
    </source>
</evidence>
<dbReference type="Proteomes" id="UP000002029">
    <property type="component" value="Chromosome"/>
</dbReference>
<dbReference type="KEGG" id="sro:Sros_9068"/>
<reference evidence="2 3" key="1">
    <citation type="journal article" date="2010" name="Stand. Genomic Sci.">
        <title>Complete genome sequence of Streptosporangium roseum type strain (NI 9100).</title>
        <authorList>
            <person name="Nolan M."/>
            <person name="Sikorski J."/>
            <person name="Jando M."/>
            <person name="Lucas S."/>
            <person name="Lapidus A."/>
            <person name="Glavina Del Rio T."/>
            <person name="Chen F."/>
            <person name="Tice H."/>
            <person name="Pitluck S."/>
            <person name="Cheng J.F."/>
            <person name="Chertkov O."/>
            <person name="Sims D."/>
            <person name="Meincke L."/>
            <person name="Brettin T."/>
            <person name="Han C."/>
            <person name="Detter J.C."/>
            <person name="Bruce D."/>
            <person name="Goodwin L."/>
            <person name="Land M."/>
            <person name="Hauser L."/>
            <person name="Chang Y.J."/>
            <person name="Jeffries C.D."/>
            <person name="Ivanova N."/>
            <person name="Mavromatis K."/>
            <person name="Mikhailova N."/>
            <person name="Chen A."/>
            <person name="Palaniappan K."/>
            <person name="Chain P."/>
            <person name="Rohde M."/>
            <person name="Goker M."/>
            <person name="Bristow J."/>
            <person name="Eisen J.A."/>
            <person name="Markowitz V."/>
            <person name="Hugenholtz P."/>
            <person name="Kyrpides N.C."/>
            <person name="Klenk H.P."/>
        </authorList>
    </citation>
    <scope>NUCLEOTIDE SEQUENCE [LARGE SCALE GENOMIC DNA]</scope>
    <source>
        <strain evidence="3">ATCC 12428 / DSM 43021 / JCM 3005 / NI 9100</strain>
    </source>
</reference>
<protein>
    <submittedName>
        <fullName evidence="2">Uncharacterized protein</fullName>
    </submittedName>
</protein>
<gene>
    <name evidence="2" type="ordered locus">Sros_9068</name>
</gene>
<dbReference type="AlphaFoldDB" id="D2B9E8"/>
<sequence length="41" mass="4521">MTGTAALVALGFWLAMGLILFFIIYGAVRLALKHDRRSRGL</sequence>
<keyword evidence="1" id="KW-0812">Transmembrane</keyword>
<dbReference type="EMBL" id="CP001814">
    <property type="protein sequence ID" value="ACZ91693.1"/>
    <property type="molecule type" value="Genomic_DNA"/>
</dbReference>
<evidence type="ECO:0000256" key="1">
    <source>
        <dbReference type="SAM" id="Phobius"/>
    </source>
</evidence>
<dbReference type="HOGENOM" id="CLU_3277476_0_0_11"/>